<feature type="region of interest" description="Disordered" evidence="1">
    <location>
        <begin position="1034"/>
        <end position="1053"/>
    </location>
</feature>
<evidence type="ECO:0000313" key="2">
    <source>
        <dbReference type="Proteomes" id="UP000504635"/>
    </source>
</evidence>
<feature type="compositionally biased region" description="Polar residues" evidence="1">
    <location>
        <begin position="301"/>
        <end position="325"/>
    </location>
</feature>
<feature type="region of interest" description="Disordered" evidence="1">
    <location>
        <begin position="88"/>
        <end position="118"/>
    </location>
</feature>
<dbReference type="RefSeq" id="XP_030754667.1">
    <property type="nucleotide sequence ID" value="XM_030898807.1"/>
</dbReference>
<dbReference type="Proteomes" id="UP000504635">
    <property type="component" value="Unplaced"/>
</dbReference>
<feature type="compositionally biased region" description="Basic residues" evidence="1">
    <location>
        <begin position="88"/>
        <end position="97"/>
    </location>
</feature>
<accession>A0A6J2XT23</accession>
<feature type="region of interest" description="Disordered" evidence="1">
    <location>
        <begin position="184"/>
        <end position="209"/>
    </location>
</feature>
<dbReference type="InParanoid" id="A0A6J2XT23"/>
<feature type="compositionally biased region" description="Acidic residues" evidence="1">
    <location>
        <begin position="192"/>
        <end position="201"/>
    </location>
</feature>
<feature type="compositionally biased region" description="Polar residues" evidence="1">
    <location>
        <begin position="455"/>
        <end position="483"/>
    </location>
</feature>
<protein>
    <submittedName>
        <fullName evidence="3">Uncharacterized protein LOC115881360 isoform X1</fullName>
    </submittedName>
</protein>
<reference evidence="3" key="1">
    <citation type="submission" date="2025-08" db="UniProtKB">
        <authorList>
            <consortium name="RefSeq"/>
        </authorList>
    </citation>
    <scope>IDENTIFICATION</scope>
    <source>
        <tissue evidence="3">Gonads</tissue>
    </source>
</reference>
<gene>
    <name evidence="3" type="primary">LOC115881360</name>
</gene>
<feature type="region of interest" description="Disordered" evidence="1">
    <location>
        <begin position="393"/>
        <end position="433"/>
    </location>
</feature>
<feature type="compositionally biased region" description="Polar residues" evidence="1">
    <location>
        <begin position="1034"/>
        <end position="1047"/>
    </location>
</feature>
<keyword evidence="2" id="KW-1185">Reference proteome</keyword>
<feature type="compositionally biased region" description="Polar residues" evidence="1">
    <location>
        <begin position="991"/>
        <end position="1004"/>
    </location>
</feature>
<evidence type="ECO:0000313" key="3">
    <source>
        <dbReference type="RefSeq" id="XP_030754667.1"/>
    </source>
</evidence>
<dbReference type="OrthoDB" id="6614499at2759"/>
<dbReference type="KEGG" id="soy:115881360"/>
<proteinExistence type="predicted"/>
<feature type="region of interest" description="Disordered" evidence="1">
    <location>
        <begin position="301"/>
        <end position="334"/>
    </location>
</feature>
<dbReference type="AlphaFoldDB" id="A0A6J2XT23"/>
<feature type="compositionally biased region" description="Low complexity" evidence="1">
    <location>
        <begin position="1005"/>
        <end position="1022"/>
    </location>
</feature>
<feature type="region of interest" description="Disordered" evidence="1">
    <location>
        <begin position="771"/>
        <end position="829"/>
    </location>
</feature>
<feature type="compositionally biased region" description="Low complexity" evidence="1">
    <location>
        <begin position="1119"/>
        <end position="1130"/>
    </location>
</feature>
<organism evidence="2 3">
    <name type="scientific">Sitophilus oryzae</name>
    <name type="common">Rice weevil</name>
    <name type="synonym">Curculio oryzae</name>
    <dbReference type="NCBI Taxonomy" id="7048"/>
    <lineage>
        <taxon>Eukaryota</taxon>
        <taxon>Metazoa</taxon>
        <taxon>Ecdysozoa</taxon>
        <taxon>Arthropoda</taxon>
        <taxon>Hexapoda</taxon>
        <taxon>Insecta</taxon>
        <taxon>Pterygota</taxon>
        <taxon>Neoptera</taxon>
        <taxon>Endopterygota</taxon>
        <taxon>Coleoptera</taxon>
        <taxon>Polyphaga</taxon>
        <taxon>Cucujiformia</taxon>
        <taxon>Curculionidae</taxon>
        <taxon>Dryophthorinae</taxon>
        <taxon>Sitophilus</taxon>
    </lineage>
</organism>
<feature type="region of interest" description="Disordered" evidence="1">
    <location>
        <begin position="893"/>
        <end position="912"/>
    </location>
</feature>
<feature type="compositionally biased region" description="Basic and acidic residues" evidence="1">
    <location>
        <begin position="424"/>
        <end position="433"/>
    </location>
</feature>
<feature type="region of interest" description="Disordered" evidence="1">
    <location>
        <begin position="1112"/>
        <end position="1134"/>
    </location>
</feature>
<name>A0A6J2XT23_SITOR</name>
<evidence type="ECO:0000256" key="1">
    <source>
        <dbReference type="SAM" id="MobiDB-lite"/>
    </source>
</evidence>
<sequence>MSARSERLLSRRLGSTIKNSPSLVNSTSKCKTPSVSSCFQFDSRPVTNEITSVPSITKSTSKIGKKGNAKVSKNLLDAIQMAHFNAQCKKKTRRNRRKADVNDDNSDGSGTGGDIADDESVQLSVKKKTRKVRETMNYLSNQMLISDDATNMKFKPKKIKRKAPIFSLPVNDILEDKKTFTTVSSENKENETTEESTENEVYEQKNSTSRALRRKRKNLFHMIDVDSPNSDINVHVMYNNPPKQERKSKRNGLDIKGFICNEDTKTYSLRNVNKSENKNVMKTPEKSHLEKIDCKSINKTNSSSKVLNKTSNNENRSVTEHNTNSGKKKRATFEKEPSNIQLELFGQGKESTEKLVKNSRMSSDIWKSNTTVAKNKRSTFELKPELSILLKESSGKPNKYTEEQDKNSGISNCNSSRKRSTYNKNEEGNVEPKEYTELTRKSISCMQNVDHKISRYSNNRKPSPTPQKTTFETSNSGELNSNLDFDDNELAGSRRDTYEIKYDSSGQEWISQNLDTVNTEHQMSVSNLTSSVRKSVRQDPRLSSRSLNFKTPVQESRISGKRSINKNTCELRYESSDPEWISQKTEDTVNTEYQMPVGNLTTSVRKSVRQDPRLSSRNLNLKTPVQESRISGKHSINNDFRKISNGICLDIVQDHNIPKIQITALPKKTSNRSKSSISSAKSIGPISIEDDSVFTDDTSMEVSFKRKSNKATDILDHLNVTRMESRKSSFKKISREFSTGSDDEGKRNRFVTIRRRLRTWDTRRSLNISNGSVKRSVESQNSLSNNVKKGSKNSHSFVSSSDDINSYEVTRSSAQMEPASKKSQGYQSVPEINRKDTESNDEFFAFLPNTSKSDLNDMMLENIDSMVIHNSFAACPNVDATRRLTRDSTFVKDELTTESPAKRRSSRKRWSQVEKTPIFNKVYTEPLSQKRGSAINKSKSVSFITPPKSSPSRAATENKKKSVRIESPSASTPKMRLHSPLVIRKTPGPKSLQSMDDSSFLSDNHTSTSTRHSPPSSTSTPYPHKKEESLLKTVLNNEGTKNDSINKSFKRAKMPNFKKIHQRQYEKMENLQQLQERKALRAQTLMSGSKPPQSTSLIRNDVDKESRKMLKFGPEKDTSSLNNSSKTLSKPQQKLLEKRASLEKKKKDLRSKLPVKAAVKNQVAQVQINQTKPKAVTRFGFKFPENKKVTKEEQIRAVTNKSKIGSDRREETRKQLQGVRSNRRFELLMKMRQNKK</sequence>
<feature type="region of interest" description="Disordered" evidence="1">
    <location>
        <begin position="453"/>
        <end position="489"/>
    </location>
</feature>
<dbReference type="GeneID" id="115881360"/>
<feature type="region of interest" description="Disordered" evidence="1">
    <location>
        <begin position="930"/>
        <end position="1025"/>
    </location>
</feature>
<feature type="compositionally biased region" description="Polar residues" evidence="1">
    <location>
        <begin position="771"/>
        <end position="827"/>
    </location>
</feature>
<feature type="compositionally biased region" description="Polar residues" evidence="1">
    <location>
        <begin position="930"/>
        <end position="943"/>
    </location>
</feature>